<reference evidence="4 5" key="1">
    <citation type="submission" date="2020-08" db="EMBL/GenBank/DDBJ databases">
        <title>Sequencing the genomes of 1000 actinobacteria strains.</title>
        <authorList>
            <person name="Klenk H.-P."/>
        </authorList>
    </citation>
    <scope>NUCLEOTIDE SEQUENCE [LARGE SCALE GENOMIC DNA]</scope>
    <source>
        <strain evidence="4 5">DSM 45272</strain>
    </source>
</reference>
<proteinExistence type="predicted"/>
<dbReference type="InterPro" id="IPR016035">
    <property type="entry name" value="Acyl_Trfase/lysoPLipase"/>
</dbReference>
<dbReference type="PROSITE" id="PS51635">
    <property type="entry name" value="PNPLA"/>
    <property type="match status" value="1"/>
</dbReference>
<dbReference type="AlphaFoldDB" id="A0A841API6"/>
<evidence type="ECO:0000313" key="4">
    <source>
        <dbReference type="EMBL" id="MBB5850709.1"/>
    </source>
</evidence>
<dbReference type="GO" id="GO:0016042">
    <property type="term" value="P:lipid catabolic process"/>
    <property type="evidence" value="ECO:0007669"/>
    <property type="project" value="UniProtKB-UniRule"/>
</dbReference>
<keyword evidence="2" id="KW-0378">Hydrolase</keyword>
<keyword evidence="5" id="KW-1185">Reference proteome</keyword>
<accession>A0A841API6</accession>
<dbReference type="Pfam" id="PF01734">
    <property type="entry name" value="Patatin"/>
    <property type="match status" value="1"/>
</dbReference>
<feature type="active site" description="Nucleophile" evidence="2">
    <location>
        <position position="47"/>
    </location>
</feature>
<protein>
    <submittedName>
        <fullName evidence="4">NTE family protein</fullName>
    </submittedName>
</protein>
<dbReference type="Gene3D" id="3.40.1090.10">
    <property type="entry name" value="Cytosolic phospholipase A2 catalytic domain"/>
    <property type="match status" value="2"/>
</dbReference>
<dbReference type="RefSeq" id="WP_221471009.1">
    <property type="nucleotide sequence ID" value="NZ_JACHMX010000001.1"/>
</dbReference>
<dbReference type="GO" id="GO:0016787">
    <property type="term" value="F:hydrolase activity"/>
    <property type="evidence" value="ECO:0007669"/>
    <property type="project" value="UniProtKB-UniRule"/>
</dbReference>
<keyword evidence="2" id="KW-0442">Lipid degradation</keyword>
<evidence type="ECO:0000259" key="3">
    <source>
        <dbReference type="PROSITE" id="PS51635"/>
    </source>
</evidence>
<feature type="short sequence motif" description="GXSXG" evidence="2">
    <location>
        <begin position="45"/>
        <end position="49"/>
    </location>
</feature>
<dbReference type="SUPFAM" id="SSF52151">
    <property type="entry name" value="FabD/lysophospholipase-like"/>
    <property type="match status" value="1"/>
</dbReference>
<comment type="caution">
    <text evidence="4">The sequence shown here is derived from an EMBL/GenBank/DDBJ whole genome shotgun (WGS) entry which is preliminary data.</text>
</comment>
<comment type="caution">
    <text evidence="2">Lacks conserved residue(s) required for the propagation of feature annotation.</text>
</comment>
<keyword evidence="1 2" id="KW-0443">Lipid metabolism</keyword>
<feature type="domain" description="PNPLA" evidence="3">
    <location>
        <begin position="9"/>
        <end position="213"/>
    </location>
</feature>
<evidence type="ECO:0000256" key="1">
    <source>
        <dbReference type="ARBA" id="ARBA00023098"/>
    </source>
</evidence>
<dbReference type="InterPro" id="IPR002641">
    <property type="entry name" value="PNPLA_dom"/>
</dbReference>
<sequence>MTRHSARALVLGCGGTSGFAWTAAVLEALHTRTGWDPREADVLIGTSAGAEAVAMLGAGIPAKAILGALAGAPDGDPVVAAHVSRVPNRFPPVPFPRWPAAKLVRAALQRDVDTLAGLAGLLPLGRGDAGWLRELGDALAPGGWVPHPATWLVATDPAGGRVALGAEDAPPARLGEAIAASWAIPGWFPPSVVDGRPLLDGGTVSPTSADLLLGHDVGEVVLIAPMSSEGGAPARGPARLERLLRTAMTRRVDDEARRLRAAGVRVVRIEPGPADLAAMGANFMDGRRREHVLATASRTAPGLVADAFAREGVRA</sequence>
<dbReference type="Proteomes" id="UP000580861">
    <property type="component" value="Unassembled WGS sequence"/>
</dbReference>
<evidence type="ECO:0000256" key="2">
    <source>
        <dbReference type="PROSITE-ProRule" id="PRU01161"/>
    </source>
</evidence>
<name>A0A841API6_9PSEU</name>
<feature type="active site" description="Proton acceptor" evidence="2">
    <location>
        <position position="200"/>
    </location>
</feature>
<dbReference type="EMBL" id="JACHMX010000001">
    <property type="protein sequence ID" value="MBB5850709.1"/>
    <property type="molecule type" value="Genomic_DNA"/>
</dbReference>
<organism evidence="4 5">
    <name type="scientific">Amycolatopsis umgeniensis</name>
    <dbReference type="NCBI Taxonomy" id="336628"/>
    <lineage>
        <taxon>Bacteria</taxon>
        <taxon>Bacillati</taxon>
        <taxon>Actinomycetota</taxon>
        <taxon>Actinomycetes</taxon>
        <taxon>Pseudonocardiales</taxon>
        <taxon>Pseudonocardiaceae</taxon>
        <taxon>Amycolatopsis</taxon>
    </lineage>
</organism>
<gene>
    <name evidence="4" type="ORF">HDA45_000796</name>
</gene>
<evidence type="ECO:0000313" key="5">
    <source>
        <dbReference type="Proteomes" id="UP000580861"/>
    </source>
</evidence>
<feature type="short sequence motif" description="DGA/G" evidence="2">
    <location>
        <begin position="200"/>
        <end position="202"/>
    </location>
</feature>